<accession>A0A917E027</accession>
<dbReference type="Pfam" id="PF12680">
    <property type="entry name" value="SnoaL_2"/>
    <property type="match status" value="1"/>
</dbReference>
<organism evidence="2 3">
    <name type="scientific">Emticicia aquatilis</name>
    <dbReference type="NCBI Taxonomy" id="1537369"/>
    <lineage>
        <taxon>Bacteria</taxon>
        <taxon>Pseudomonadati</taxon>
        <taxon>Bacteroidota</taxon>
        <taxon>Cytophagia</taxon>
        <taxon>Cytophagales</taxon>
        <taxon>Leadbetterellaceae</taxon>
        <taxon>Emticicia</taxon>
    </lineage>
</organism>
<gene>
    <name evidence="2" type="ORF">GCM10011514_54110</name>
</gene>
<dbReference type="SUPFAM" id="SSF54427">
    <property type="entry name" value="NTF2-like"/>
    <property type="match status" value="1"/>
</dbReference>
<comment type="caution">
    <text evidence="2">The sequence shown here is derived from an EMBL/GenBank/DDBJ whole genome shotgun (WGS) entry which is preliminary data.</text>
</comment>
<dbReference type="Gene3D" id="3.10.450.50">
    <property type="match status" value="1"/>
</dbReference>
<name>A0A917E027_9BACT</name>
<reference evidence="2" key="1">
    <citation type="journal article" date="2014" name="Int. J. Syst. Evol. Microbiol.">
        <title>Complete genome sequence of Corynebacterium casei LMG S-19264T (=DSM 44701T), isolated from a smear-ripened cheese.</title>
        <authorList>
            <consortium name="US DOE Joint Genome Institute (JGI-PGF)"/>
            <person name="Walter F."/>
            <person name="Albersmeier A."/>
            <person name="Kalinowski J."/>
            <person name="Ruckert C."/>
        </authorList>
    </citation>
    <scope>NUCLEOTIDE SEQUENCE</scope>
    <source>
        <strain evidence="2">CGMCC 1.15958</strain>
    </source>
</reference>
<dbReference type="AlphaFoldDB" id="A0A917E027"/>
<dbReference type="RefSeq" id="WP_188771488.1">
    <property type="nucleotide sequence ID" value="NZ_BMKK01000023.1"/>
</dbReference>
<evidence type="ECO:0000259" key="1">
    <source>
        <dbReference type="Pfam" id="PF12680"/>
    </source>
</evidence>
<proteinExistence type="predicted"/>
<reference evidence="2" key="2">
    <citation type="submission" date="2020-09" db="EMBL/GenBank/DDBJ databases">
        <authorList>
            <person name="Sun Q."/>
            <person name="Zhou Y."/>
        </authorList>
    </citation>
    <scope>NUCLEOTIDE SEQUENCE</scope>
    <source>
        <strain evidence="2">CGMCC 1.15958</strain>
    </source>
</reference>
<dbReference type="InterPro" id="IPR037401">
    <property type="entry name" value="SnoaL-like"/>
</dbReference>
<evidence type="ECO:0000313" key="2">
    <source>
        <dbReference type="EMBL" id="GGD83257.1"/>
    </source>
</evidence>
<dbReference type="Proteomes" id="UP000609064">
    <property type="component" value="Unassembled WGS sequence"/>
</dbReference>
<keyword evidence="3" id="KW-1185">Reference proteome</keyword>
<dbReference type="EMBL" id="BMKK01000023">
    <property type="protein sequence ID" value="GGD83257.1"/>
    <property type="molecule type" value="Genomic_DNA"/>
</dbReference>
<evidence type="ECO:0000313" key="3">
    <source>
        <dbReference type="Proteomes" id="UP000609064"/>
    </source>
</evidence>
<protein>
    <recommendedName>
        <fullName evidence="1">SnoaL-like domain-containing protein</fullName>
    </recommendedName>
</protein>
<dbReference type="InterPro" id="IPR032710">
    <property type="entry name" value="NTF2-like_dom_sf"/>
</dbReference>
<feature type="domain" description="SnoaL-like" evidence="1">
    <location>
        <begin position="12"/>
        <end position="100"/>
    </location>
</feature>
<sequence>MITLDFAKAFADEWIESWNSHDLDRILSHYTDDFSITTPMAAKLYPQSNGIVVGKEEVRKYWTIGLERIPNLKFELIELLVGIDGITIYYLNTATNKRAAEVMTFNENLEVYKINVYYSE</sequence>